<organism evidence="1 2">
    <name type="scientific">Echinops telfairi</name>
    <name type="common">Lesser hedgehog tenrec</name>
    <dbReference type="NCBI Taxonomy" id="9371"/>
    <lineage>
        <taxon>Eukaryota</taxon>
        <taxon>Metazoa</taxon>
        <taxon>Chordata</taxon>
        <taxon>Craniata</taxon>
        <taxon>Vertebrata</taxon>
        <taxon>Euteleostomi</taxon>
        <taxon>Mammalia</taxon>
        <taxon>Eutheria</taxon>
        <taxon>Afrotheria</taxon>
        <taxon>Tenrecidae</taxon>
        <taxon>Tenrecinae</taxon>
        <taxon>Echinops</taxon>
    </lineage>
</organism>
<proteinExistence type="predicted"/>
<dbReference type="Proteomes" id="UP000694863">
    <property type="component" value="Unplaced"/>
</dbReference>
<sequence>MFGFSQVKGTVRKVAQQCRLQASLNCGKFSQTAADLKQFCRQNAQHNPLMTGVSSSPNPFRLQRFCSFL</sequence>
<accession>A0AC55DJW9</accession>
<reference evidence="2" key="1">
    <citation type="submission" date="2025-08" db="UniProtKB">
        <authorList>
            <consortium name="RefSeq"/>
        </authorList>
    </citation>
    <scope>IDENTIFICATION</scope>
</reference>
<keyword evidence="1" id="KW-1185">Reference proteome</keyword>
<dbReference type="RefSeq" id="XP_045152038.1">
    <property type="nucleotide sequence ID" value="XM_045296103.1"/>
</dbReference>
<evidence type="ECO:0000313" key="2">
    <source>
        <dbReference type="RefSeq" id="XP_045152038.1"/>
    </source>
</evidence>
<gene>
    <name evidence="2" type="primary">LOC123522387</name>
</gene>
<protein>
    <submittedName>
        <fullName evidence="2">Guanine nucleotide-binding protein G(I)/G(S)/G(O) subunit gamma-5-like</fullName>
    </submittedName>
</protein>
<evidence type="ECO:0000313" key="1">
    <source>
        <dbReference type="Proteomes" id="UP000694863"/>
    </source>
</evidence>
<name>A0AC55DJW9_ECHTE</name>